<dbReference type="VEuPathDB" id="CryptoDB:Vbra_6472"/>
<feature type="signal peptide" evidence="2">
    <location>
        <begin position="1"/>
        <end position="16"/>
    </location>
</feature>
<dbReference type="AlphaFoldDB" id="A0A0G4H0W4"/>
<reference evidence="3 4" key="1">
    <citation type="submission" date="2014-11" db="EMBL/GenBank/DDBJ databases">
        <authorList>
            <person name="Zhu J."/>
            <person name="Qi W."/>
            <person name="Song R."/>
        </authorList>
    </citation>
    <scope>NUCLEOTIDE SEQUENCE [LARGE SCALE GENOMIC DNA]</scope>
</reference>
<gene>
    <name evidence="3" type="ORF">Vbra_6472</name>
</gene>
<keyword evidence="4" id="KW-1185">Reference proteome</keyword>
<feature type="region of interest" description="Disordered" evidence="1">
    <location>
        <begin position="319"/>
        <end position="347"/>
    </location>
</feature>
<dbReference type="InParanoid" id="A0A0G4H0W4"/>
<feature type="chain" id="PRO_5005190813" evidence="2">
    <location>
        <begin position="17"/>
        <end position="417"/>
    </location>
</feature>
<proteinExistence type="predicted"/>
<dbReference type="EMBL" id="CDMY01000929">
    <property type="protein sequence ID" value="CEM37196.1"/>
    <property type="molecule type" value="Genomic_DNA"/>
</dbReference>
<sequence length="417" mass="46451">MVPKAAICLLVSAVWALHVCPAVASLEDGSVSPPGAHQHRGPAEINKDKGDEHIPHAVTLHEREATQTLNHTRKAAEMIQQTHASKHESEATAPHPAAMKVDVDILTETSGGPLTQERVQAAFCDLYELLRAFFQTCEWQANILQGLLMAGKKNVENCPCKETRSDDDHLRDMSWPDYKACWESDKASKCSCVMQEVETELKRIPEATFFYKCITLQPKESILWSIANIQDEILEGIDHLTEHGGASAFIDMGEHVNASSLDTHITDLQSMTNDTEFMSLLQEAEGNPDNQHITVPKYISKAAFFSFFMKLMPYLPTEHPGHTEGGGEHEQYQHESAGPGGKKGKCERSPNVLVDHLEGHERGRMIVWRLAQKEFVYDAWVYLMAGGREGLGPAMFSKALTYRHQVLHSQELKTGAC</sequence>
<organism evidence="3 4">
    <name type="scientific">Vitrella brassicaformis (strain CCMP3155)</name>
    <dbReference type="NCBI Taxonomy" id="1169540"/>
    <lineage>
        <taxon>Eukaryota</taxon>
        <taxon>Sar</taxon>
        <taxon>Alveolata</taxon>
        <taxon>Colpodellida</taxon>
        <taxon>Vitrellaceae</taxon>
        <taxon>Vitrella</taxon>
    </lineage>
</organism>
<evidence type="ECO:0000256" key="2">
    <source>
        <dbReference type="SAM" id="SignalP"/>
    </source>
</evidence>
<protein>
    <submittedName>
        <fullName evidence="3">Uncharacterized protein</fullName>
    </submittedName>
</protein>
<evidence type="ECO:0000313" key="3">
    <source>
        <dbReference type="EMBL" id="CEM37196.1"/>
    </source>
</evidence>
<evidence type="ECO:0000313" key="4">
    <source>
        <dbReference type="Proteomes" id="UP000041254"/>
    </source>
</evidence>
<dbReference type="Proteomes" id="UP000041254">
    <property type="component" value="Unassembled WGS sequence"/>
</dbReference>
<evidence type="ECO:0000256" key="1">
    <source>
        <dbReference type="SAM" id="MobiDB-lite"/>
    </source>
</evidence>
<feature type="compositionally biased region" description="Basic and acidic residues" evidence="1">
    <location>
        <begin position="319"/>
        <end position="333"/>
    </location>
</feature>
<feature type="region of interest" description="Disordered" evidence="1">
    <location>
        <begin position="30"/>
        <end position="49"/>
    </location>
</feature>
<keyword evidence="2" id="KW-0732">Signal</keyword>
<accession>A0A0G4H0W4</accession>
<name>A0A0G4H0W4_VITBC</name>